<reference evidence="2" key="1">
    <citation type="submission" date="2018-11" db="EMBL/GenBank/DDBJ databases">
        <title>Chitinophaga lutea sp.nov., isolate from arsenic contaminated soil.</title>
        <authorList>
            <person name="Zong Y."/>
        </authorList>
    </citation>
    <scope>NUCLEOTIDE SEQUENCE [LARGE SCALE GENOMIC DNA]</scope>
    <source>
        <strain evidence="2">YLT18</strain>
    </source>
</reference>
<keyword evidence="2" id="KW-1185">Reference proteome</keyword>
<dbReference type="RefSeq" id="WP_120517956.1">
    <property type="nucleotide sequence ID" value="NZ_QXZY01000011.1"/>
</dbReference>
<dbReference type="Proteomes" id="UP000279089">
    <property type="component" value="Unassembled WGS sequence"/>
</dbReference>
<dbReference type="NCBIfam" id="TIGR03299">
    <property type="entry name" value="LGT_TIGR03299"/>
    <property type="match status" value="1"/>
</dbReference>
<dbReference type="AlphaFoldDB" id="A0A3N4M7T6"/>
<protein>
    <submittedName>
        <fullName evidence="1">DUF945 domain-containing protein</fullName>
    </submittedName>
</protein>
<evidence type="ECO:0000313" key="1">
    <source>
        <dbReference type="EMBL" id="RPD39315.1"/>
    </source>
</evidence>
<evidence type="ECO:0000313" key="2">
    <source>
        <dbReference type="Proteomes" id="UP000279089"/>
    </source>
</evidence>
<sequence>MNISRQSRQRNGSVIPWQRIGKDVSACQNSAEALEYAGLDFTVEKRPIFTYNNENFGQYPTDGIMIPEIEIPKFHAVVRTDSDQPLGVVTDKYKCWQNSDIFSFFDNIIGANASFDYAGFVDGGRHVYLTAKLPKEIRIGRDDKIDQFLFASTSHDGSKCISLAYTPVRPFCTNMLNPTNAIHLMHTANLPQRLEQAKRILNITRTLTQETEERYNHWAKIRISDPELKQLIQLAMAPNKETLESLKTDERDEISARFLNTCDQVYTYAKTSQSQLMDTTLGTVFGAYNAVTGYFQNVHNYRNDESKLKSMLYGGSGQRHMRNAFNLCEKYAAGGHKALMLN</sequence>
<proteinExistence type="predicted"/>
<dbReference type="OrthoDB" id="576140at2"/>
<gene>
    <name evidence="1" type="ORF">EG028_19505</name>
</gene>
<organism evidence="1 2">
    <name type="scientific">Chitinophaga barathri</name>
    <dbReference type="NCBI Taxonomy" id="1647451"/>
    <lineage>
        <taxon>Bacteria</taxon>
        <taxon>Pseudomonadati</taxon>
        <taxon>Bacteroidota</taxon>
        <taxon>Chitinophagia</taxon>
        <taxon>Chitinophagales</taxon>
        <taxon>Chitinophagaceae</taxon>
        <taxon>Chitinophaga</taxon>
    </lineage>
</organism>
<dbReference type="EMBL" id="RMBX01000011">
    <property type="protein sequence ID" value="RPD39315.1"/>
    <property type="molecule type" value="Genomic_DNA"/>
</dbReference>
<dbReference type="InterPro" id="IPR017686">
    <property type="entry name" value="Phg/plasmid-like_prot"/>
</dbReference>
<accession>A0A3N4M7T6</accession>
<dbReference type="InterPro" id="IPR026325">
    <property type="entry name" value="DUF932"/>
</dbReference>
<name>A0A3N4M7T6_9BACT</name>
<comment type="caution">
    <text evidence="1">The sequence shown here is derived from an EMBL/GenBank/DDBJ whole genome shotgun (WGS) entry which is preliminary data.</text>
</comment>
<dbReference type="Pfam" id="PF06067">
    <property type="entry name" value="DUF932"/>
    <property type="match status" value="1"/>
</dbReference>